<name>A0A498SP72_ACAVI</name>
<evidence type="ECO:0000256" key="1">
    <source>
        <dbReference type="SAM" id="MobiDB-lite"/>
    </source>
</evidence>
<evidence type="ECO:0000313" key="2">
    <source>
        <dbReference type="EMBL" id="VBB31026.1"/>
    </source>
</evidence>
<feature type="region of interest" description="Disordered" evidence="1">
    <location>
        <begin position="17"/>
        <end position="39"/>
    </location>
</feature>
<gene>
    <name evidence="2" type="ORF">NAV_LOCUS5817</name>
</gene>
<sequence length="271" mass="28963">MATEIVASAAKHSAAANIDALTRPGHPEPGPISLNSRPSEMIGQSITNAISPAITKLAEISAIENRGLISGQKQRSAYDVASSDGTKSLMDIADAFLGSSRPGKSSTAFGAKTQIHTKDADINWLPTIRELAPGAKSNFGIPKGEGCLPFLSEFMRIAYGNCVKVADEKAWDLWGSQITNALFGGKIDFIGASKETCKRGAERQHCGQLRKVISECDILGSLQVGMEMQRAIQRCEEFSGVIDQDPIQVLNQVNSIIGGEFAQGFLHKFLG</sequence>
<protein>
    <submittedName>
        <fullName evidence="2">Uncharacterized protein</fullName>
    </submittedName>
</protein>
<dbReference type="OrthoDB" id="5792800at2759"/>
<keyword evidence="3" id="KW-1185">Reference proteome</keyword>
<dbReference type="EMBL" id="UPTC01001079">
    <property type="protein sequence ID" value="VBB31026.1"/>
    <property type="molecule type" value="Genomic_DNA"/>
</dbReference>
<dbReference type="Proteomes" id="UP000276991">
    <property type="component" value="Unassembled WGS sequence"/>
</dbReference>
<organism evidence="2 3">
    <name type="scientific">Acanthocheilonema viteae</name>
    <name type="common">Filarial nematode worm</name>
    <name type="synonym">Dipetalonema viteae</name>
    <dbReference type="NCBI Taxonomy" id="6277"/>
    <lineage>
        <taxon>Eukaryota</taxon>
        <taxon>Metazoa</taxon>
        <taxon>Ecdysozoa</taxon>
        <taxon>Nematoda</taxon>
        <taxon>Chromadorea</taxon>
        <taxon>Rhabditida</taxon>
        <taxon>Spirurina</taxon>
        <taxon>Spiruromorpha</taxon>
        <taxon>Filarioidea</taxon>
        <taxon>Onchocercidae</taxon>
        <taxon>Acanthocheilonema</taxon>
    </lineage>
</organism>
<evidence type="ECO:0000313" key="3">
    <source>
        <dbReference type="Proteomes" id="UP000276991"/>
    </source>
</evidence>
<dbReference type="AlphaFoldDB" id="A0A498SP72"/>
<proteinExistence type="predicted"/>
<reference evidence="2 3" key="1">
    <citation type="submission" date="2018-08" db="EMBL/GenBank/DDBJ databases">
        <authorList>
            <person name="Laetsch R D."/>
            <person name="Stevens L."/>
            <person name="Kumar S."/>
            <person name="Blaxter L. M."/>
        </authorList>
    </citation>
    <scope>NUCLEOTIDE SEQUENCE [LARGE SCALE GENOMIC DNA]</scope>
</reference>
<accession>A0A498SP72</accession>